<feature type="compositionally biased region" description="Basic and acidic residues" evidence="1">
    <location>
        <begin position="245"/>
        <end position="263"/>
    </location>
</feature>
<sequence length="323" mass="35842">MAMQGYGVACRMHVDHEANFSSSKATKQDWQSIVWDDVSFAPTSLFLQRIECGANERKSDRIHKHYIKTGMNTNFGSINVCLDVLSFAKEAWKSILSLAMFVSRRAPITLDAADLPSSVAFVEEEGTRRRRRFLEAAPRIVVLLVLVLSCIGLYSKWDPHHYKAGAMLKVMGIEVKSWDKETYKELDKTIKLYSGGTEDLVEKERKEMRDRNRKFKQKLEAQVPKDESPPPPPAPSAQTQSGESAESKVDKAATDKAATDKPSEGGLLDDAAIKAVEESAPRQVSRDLGGRTPPPPQSPPPPYGSARRLRCSSIRTAPQPSNS</sequence>
<feature type="compositionally biased region" description="Pro residues" evidence="1">
    <location>
        <begin position="292"/>
        <end position="303"/>
    </location>
</feature>
<feature type="compositionally biased region" description="Basic and acidic residues" evidence="1">
    <location>
        <begin position="271"/>
        <end position="289"/>
    </location>
</feature>
<keyword evidence="3" id="KW-1185">Reference proteome</keyword>
<evidence type="ECO:0000256" key="1">
    <source>
        <dbReference type="SAM" id="MobiDB-lite"/>
    </source>
</evidence>
<accession>A0A830HB86</accession>
<name>A0A830HB86_9CHLO</name>
<evidence type="ECO:0000313" key="3">
    <source>
        <dbReference type="Proteomes" id="UP000660262"/>
    </source>
</evidence>
<gene>
    <name evidence="2" type="ORF">PPROV_000109400</name>
</gene>
<feature type="compositionally biased region" description="Basic and acidic residues" evidence="1">
    <location>
        <begin position="217"/>
        <end position="228"/>
    </location>
</feature>
<dbReference type="AlphaFoldDB" id="A0A830HB86"/>
<feature type="region of interest" description="Disordered" evidence="1">
    <location>
        <begin position="200"/>
        <end position="323"/>
    </location>
</feature>
<protein>
    <submittedName>
        <fullName evidence="2">Uncharacterized protein</fullName>
    </submittedName>
</protein>
<organism evidence="2 3">
    <name type="scientific">Pycnococcus provasolii</name>
    <dbReference type="NCBI Taxonomy" id="41880"/>
    <lineage>
        <taxon>Eukaryota</taxon>
        <taxon>Viridiplantae</taxon>
        <taxon>Chlorophyta</taxon>
        <taxon>Pseudoscourfieldiophyceae</taxon>
        <taxon>Pseudoscourfieldiales</taxon>
        <taxon>Pycnococcaceae</taxon>
        <taxon>Pycnococcus</taxon>
    </lineage>
</organism>
<reference evidence="2" key="1">
    <citation type="submission" date="2020-10" db="EMBL/GenBank/DDBJ databases">
        <title>Unveiling of a novel bifunctional photoreceptor, Dualchrome1, isolated from a cosmopolitan green alga.</title>
        <authorList>
            <person name="Suzuki S."/>
            <person name="Kawachi M."/>
        </authorList>
    </citation>
    <scope>NUCLEOTIDE SEQUENCE</scope>
    <source>
        <strain evidence="2">NIES 2893</strain>
    </source>
</reference>
<dbReference type="EMBL" id="BNJQ01000003">
    <property type="protein sequence ID" value="GHP02337.1"/>
    <property type="molecule type" value="Genomic_DNA"/>
</dbReference>
<proteinExistence type="predicted"/>
<feature type="compositionally biased region" description="Basic and acidic residues" evidence="1">
    <location>
        <begin position="200"/>
        <end position="210"/>
    </location>
</feature>
<comment type="caution">
    <text evidence="2">The sequence shown here is derived from an EMBL/GenBank/DDBJ whole genome shotgun (WGS) entry which is preliminary data.</text>
</comment>
<dbReference type="Proteomes" id="UP000660262">
    <property type="component" value="Unassembled WGS sequence"/>
</dbReference>
<feature type="compositionally biased region" description="Polar residues" evidence="1">
    <location>
        <begin position="313"/>
        <end position="323"/>
    </location>
</feature>
<evidence type="ECO:0000313" key="2">
    <source>
        <dbReference type="EMBL" id="GHP02337.1"/>
    </source>
</evidence>